<gene>
    <name evidence="1" type="ORF">ABVK25_008740</name>
</gene>
<evidence type="ECO:0000313" key="1">
    <source>
        <dbReference type="EMBL" id="KAL2050994.1"/>
    </source>
</evidence>
<proteinExistence type="predicted"/>
<accession>A0ABR4AZH8</accession>
<reference evidence="1 2" key="1">
    <citation type="submission" date="2024-09" db="EMBL/GenBank/DDBJ databases">
        <title>Rethinking Asexuality: The Enigmatic Case of Functional Sexual Genes in Lepraria (Stereocaulaceae).</title>
        <authorList>
            <person name="Doellman M."/>
            <person name="Sun Y."/>
            <person name="Barcenas-Pena A."/>
            <person name="Lumbsch H.T."/>
            <person name="Grewe F."/>
        </authorList>
    </citation>
    <scope>NUCLEOTIDE SEQUENCE [LARGE SCALE GENOMIC DNA]</scope>
    <source>
        <strain evidence="1 2">Grewe 0041</strain>
    </source>
</reference>
<protein>
    <submittedName>
        <fullName evidence="1">Uncharacterized protein</fullName>
    </submittedName>
</protein>
<keyword evidence="2" id="KW-1185">Reference proteome</keyword>
<organism evidence="1 2">
    <name type="scientific">Lepraria finkii</name>
    <dbReference type="NCBI Taxonomy" id="1340010"/>
    <lineage>
        <taxon>Eukaryota</taxon>
        <taxon>Fungi</taxon>
        <taxon>Dikarya</taxon>
        <taxon>Ascomycota</taxon>
        <taxon>Pezizomycotina</taxon>
        <taxon>Lecanoromycetes</taxon>
        <taxon>OSLEUM clade</taxon>
        <taxon>Lecanoromycetidae</taxon>
        <taxon>Lecanorales</taxon>
        <taxon>Lecanorineae</taxon>
        <taxon>Stereocaulaceae</taxon>
        <taxon>Lepraria</taxon>
    </lineage>
</organism>
<dbReference type="EMBL" id="JBHFEH010000040">
    <property type="protein sequence ID" value="KAL2050994.1"/>
    <property type="molecule type" value="Genomic_DNA"/>
</dbReference>
<sequence>MTTMETCAEINVFAEKTRLGVENTQKWTDNFPHAAAHTIYSSKIVNGDYYQKEVCVERILYSIIAVYVDFMRPMAEVIKTRLLTSQVLDLDKENNVSLKSYKVTVERLADMEYNAGPKEDICGIYGAVRMESGMEFYNKRLKNGMANGKANGKNGTEKLL</sequence>
<dbReference type="Proteomes" id="UP001590951">
    <property type="component" value="Unassembled WGS sequence"/>
</dbReference>
<evidence type="ECO:0000313" key="2">
    <source>
        <dbReference type="Proteomes" id="UP001590951"/>
    </source>
</evidence>
<name>A0ABR4AZH8_9LECA</name>
<comment type="caution">
    <text evidence="1">The sequence shown here is derived from an EMBL/GenBank/DDBJ whole genome shotgun (WGS) entry which is preliminary data.</text>
</comment>